<accession>A0A1C4WTL9</accession>
<dbReference type="SUPFAM" id="SSF53756">
    <property type="entry name" value="UDP-Glycosyltransferase/glycogen phosphorylase"/>
    <property type="match status" value="1"/>
</dbReference>
<dbReference type="Proteomes" id="UP000198243">
    <property type="component" value="Chromosome I"/>
</dbReference>
<dbReference type="InterPro" id="IPR050194">
    <property type="entry name" value="Glycosyltransferase_grp1"/>
</dbReference>
<dbReference type="GO" id="GO:1901137">
    <property type="term" value="P:carbohydrate derivative biosynthetic process"/>
    <property type="evidence" value="ECO:0007669"/>
    <property type="project" value="UniProtKB-ARBA"/>
</dbReference>
<name>A0A1C4WTL9_9ACTN</name>
<keyword evidence="2 6" id="KW-0808">Transferase</keyword>
<gene>
    <name evidence="6" type="ORF">GA0070607_4088</name>
</gene>
<keyword evidence="7" id="KW-1185">Reference proteome</keyword>
<evidence type="ECO:0000256" key="2">
    <source>
        <dbReference type="ARBA" id="ARBA00022679"/>
    </source>
</evidence>
<evidence type="ECO:0000313" key="6">
    <source>
        <dbReference type="EMBL" id="SCE99221.1"/>
    </source>
</evidence>
<feature type="domain" description="Glycosyltransferase subfamily 4-like N-terminal" evidence="5">
    <location>
        <begin position="37"/>
        <end position="215"/>
    </location>
</feature>
<evidence type="ECO:0000256" key="3">
    <source>
        <dbReference type="SAM" id="MobiDB-lite"/>
    </source>
</evidence>
<evidence type="ECO:0000313" key="7">
    <source>
        <dbReference type="Proteomes" id="UP000198243"/>
    </source>
</evidence>
<feature type="region of interest" description="Disordered" evidence="3">
    <location>
        <begin position="418"/>
        <end position="452"/>
    </location>
</feature>
<protein>
    <submittedName>
        <fullName evidence="6">Glycosyltransferase involved in cell wall bisynthesis</fullName>
    </submittedName>
</protein>
<proteinExistence type="predicted"/>
<feature type="region of interest" description="Disordered" evidence="3">
    <location>
        <begin position="62"/>
        <end position="82"/>
    </location>
</feature>
<dbReference type="Gene3D" id="3.40.50.2000">
    <property type="entry name" value="Glycogen Phosphorylase B"/>
    <property type="match status" value="2"/>
</dbReference>
<dbReference type="InterPro" id="IPR001296">
    <property type="entry name" value="Glyco_trans_1"/>
</dbReference>
<dbReference type="PANTHER" id="PTHR45947:SF3">
    <property type="entry name" value="SULFOQUINOVOSYL TRANSFERASE SQD2"/>
    <property type="match status" value="1"/>
</dbReference>
<evidence type="ECO:0000259" key="5">
    <source>
        <dbReference type="Pfam" id="PF13439"/>
    </source>
</evidence>
<keyword evidence="1" id="KW-0328">Glycosyltransferase</keyword>
<feature type="compositionally biased region" description="Low complexity" evidence="3">
    <location>
        <begin position="418"/>
        <end position="436"/>
    </location>
</feature>
<reference evidence="7" key="1">
    <citation type="submission" date="2016-06" db="EMBL/GenBank/DDBJ databases">
        <authorList>
            <person name="Varghese N."/>
            <person name="Submissions Spin"/>
        </authorList>
    </citation>
    <scope>NUCLEOTIDE SEQUENCE [LARGE SCALE GENOMIC DNA]</scope>
    <source>
        <strain evidence="7">DSM 44875</strain>
    </source>
</reference>
<dbReference type="GO" id="GO:0016757">
    <property type="term" value="F:glycosyltransferase activity"/>
    <property type="evidence" value="ECO:0007669"/>
    <property type="project" value="UniProtKB-KW"/>
</dbReference>
<feature type="domain" description="Glycosyl transferase family 1" evidence="4">
    <location>
        <begin position="224"/>
        <end position="390"/>
    </location>
</feature>
<dbReference type="EMBL" id="LT607412">
    <property type="protein sequence ID" value="SCE99221.1"/>
    <property type="molecule type" value="Genomic_DNA"/>
</dbReference>
<evidence type="ECO:0000259" key="4">
    <source>
        <dbReference type="Pfam" id="PF00534"/>
    </source>
</evidence>
<evidence type="ECO:0000256" key="1">
    <source>
        <dbReference type="ARBA" id="ARBA00022676"/>
    </source>
</evidence>
<dbReference type="Pfam" id="PF13439">
    <property type="entry name" value="Glyco_transf_4"/>
    <property type="match status" value="1"/>
</dbReference>
<dbReference type="Pfam" id="PF00534">
    <property type="entry name" value="Glycos_transf_1"/>
    <property type="match status" value="1"/>
</dbReference>
<dbReference type="InterPro" id="IPR028098">
    <property type="entry name" value="Glyco_trans_4-like_N"/>
</dbReference>
<dbReference type="PANTHER" id="PTHR45947">
    <property type="entry name" value="SULFOQUINOVOSYL TRANSFERASE SQD2"/>
    <property type="match status" value="1"/>
</dbReference>
<sequence>MCRIHLDDGAARRARAGDDGRVWIAHVSDSHLANPEGVATSVGTTVALLRAAEHRVVLHCPGPLTRRHRQPGEVPSLPVPTRPYRLAPPRPPDAPVDVVHVHTTGPLGVAGLRWAARRGVPTVLTWHTDLVAYAAHYPEVPIGAAYAGLRLGLRWRARDLWALARPGPARQARLAALGRCLLAHTSVLITPSAKTAALMAPMAGRTPIVVLPTPIAAPGADTDDRRRLRARLGIAADAPVLLAVGRTTPEKNPDLLLAAFARVRRELPAARLVLLGARRHRLAVRRVARRLGVADALHLLRPVPHDQVGAHYRAADVLAFASTTDTQGLTLSEAEAHGLPVAMVDGALAERPGTATTRPVAEPTAAAFGALLTRLLTEPQLRAAVVRDGRAAVAAWSGPRYLAELTALYATLRPVSAADATTADPPGPAPAEAAIPEARRGDAGTRPARTSP</sequence>
<organism evidence="6 7">
    <name type="scientific">Micromonospora coriariae</name>
    <dbReference type="NCBI Taxonomy" id="285665"/>
    <lineage>
        <taxon>Bacteria</taxon>
        <taxon>Bacillati</taxon>
        <taxon>Actinomycetota</taxon>
        <taxon>Actinomycetes</taxon>
        <taxon>Micromonosporales</taxon>
        <taxon>Micromonosporaceae</taxon>
        <taxon>Micromonospora</taxon>
    </lineage>
</organism>
<dbReference type="AlphaFoldDB" id="A0A1C4WTL9"/>